<feature type="chain" id="PRO_5041741492" description="UrcA family protein" evidence="1">
    <location>
        <begin position="22"/>
        <end position="114"/>
    </location>
</feature>
<keyword evidence="1" id="KW-0732">Signal</keyword>
<dbReference type="AlphaFoldDB" id="A0AA86GJR9"/>
<dbReference type="KEGG" id="sgi:SGRAN_1827"/>
<evidence type="ECO:0000313" key="3">
    <source>
        <dbReference type="Proteomes" id="UP000058599"/>
    </source>
</evidence>
<dbReference type="RefSeq" id="WP_067182851.1">
    <property type="nucleotide sequence ID" value="NZ_CP012199.1"/>
</dbReference>
<keyword evidence="3" id="KW-1185">Reference proteome</keyword>
<evidence type="ECO:0000256" key="1">
    <source>
        <dbReference type="SAM" id="SignalP"/>
    </source>
</evidence>
<proteinExistence type="predicted"/>
<organism evidence="2 3">
    <name type="scientific">Sphingopyxis granuli</name>
    <dbReference type="NCBI Taxonomy" id="267128"/>
    <lineage>
        <taxon>Bacteria</taxon>
        <taxon>Pseudomonadati</taxon>
        <taxon>Pseudomonadota</taxon>
        <taxon>Alphaproteobacteria</taxon>
        <taxon>Sphingomonadales</taxon>
        <taxon>Sphingomonadaceae</taxon>
        <taxon>Sphingopyxis</taxon>
    </lineage>
</organism>
<gene>
    <name evidence="2" type="ORF">SGRAN_1827</name>
</gene>
<dbReference type="Proteomes" id="UP000058599">
    <property type="component" value="Chromosome"/>
</dbReference>
<dbReference type="InterPro" id="IPR030972">
    <property type="entry name" value="UrcA_uranyl"/>
</dbReference>
<feature type="signal peptide" evidence="1">
    <location>
        <begin position="1"/>
        <end position="21"/>
    </location>
</feature>
<evidence type="ECO:0008006" key="4">
    <source>
        <dbReference type="Google" id="ProtNLM"/>
    </source>
</evidence>
<dbReference type="EMBL" id="CP012199">
    <property type="protein sequence ID" value="AMG74205.1"/>
    <property type="molecule type" value="Genomic_DNA"/>
</dbReference>
<accession>A0AA86GJR9</accession>
<reference evidence="2 3" key="1">
    <citation type="journal article" date="2016" name="BMC Genomics">
        <title>Genomic analysis of the nitrate-respiring Sphingopyxis granuli (formerly Sphingomonas macrogoltabida) strain TFA.</title>
        <authorList>
            <person name="Garcia-Romero I."/>
            <person name="Perez-Pulido A.J."/>
            <person name="Gonzalez-Flores Y.E."/>
            <person name="Reyes-Ramirez F."/>
            <person name="Santero E."/>
            <person name="Floriano B."/>
        </authorList>
    </citation>
    <scope>NUCLEOTIDE SEQUENCE [LARGE SCALE GENOMIC DNA]</scope>
    <source>
        <strain evidence="2 3">TFA</strain>
    </source>
</reference>
<dbReference type="NCBIfam" id="TIGR04433">
    <property type="entry name" value="UrcA_uranyl"/>
    <property type="match status" value="1"/>
</dbReference>
<name>A0AA86GJR9_9SPHN</name>
<protein>
    <recommendedName>
        <fullName evidence="4">UrcA family protein</fullName>
    </recommendedName>
</protein>
<sequence>MTTRAAILALTLALGGSPAFAASADADTGRIAVRTADLDLASARGRTQLDARLKSAARQLCRTGLRSVADRAIEAQCIAETVAGAQPQAANAVAQAARGEAQMALMMVALSPRA</sequence>
<evidence type="ECO:0000313" key="2">
    <source>
        <dbReference type="EMBL" id="AMG74205.1"/>
    </source>
</evidence>